<feature type="coiled-coil region" evidence="1">
    <location>
        <begin position="143"/>
        <end position="397"/>
    </location>
</feature>
<feature type="compositionally biased region" description="Basic and acidic residues" evidence="2">
    <location>
        <begin position="22"/>
        <end position="41"/>
    </location>
</feature>
<dbReference type="OrthoDB" id="264785at2759"/>
<feature type="coiled-coil region" evidence="1">
    <location>
        <begin position="461"/>
        <end position="495"/>
    </location>
</feature>
<keyword evidence="4" id="KW-1185">Reference proteome</keyword>
<comment type="caution">
    <text evidence="3">The sequence shown here is derived from an EMBL/GenBank/DDBJ whole genome shotgun (WGS) entry which is preliminary data.</text>
</comment>
<protein>
    <submittedName>
        <fullName evidence="3">Uncharacterized protein</fullName>
    </submittedName>
</protein>
<feature type="region of interest" description="Disordered" evidence="2">
    <location>
        <begin position="1"/>
        <end position="41"/>
    </location>
</feature>
<evidence type="ECO:0000256" key="1">
    <source>
        <dbReference type="SAM" id="Coils"/>
    </source>
</evidence>
<evidence type="ECO:0000313" key="3">
    <source>
        <dbReference type="EMBL" id="GFY62631.1"/>
    </source>
</evidence>
<evidence type="ECO:0000256" key="2">
    <source>
        <dbReference type="SAM" id="MobiDB-lite"/>
    </source>
</evidence>
<name>A0A8X7CDI1_9ARAC</name>
<dbReference type="EMBL" id="BMAV01014330">
    <property type="protein sequence ID" value="GFY62631.1"/>
    <property type="molecule type" value="Genomic_DNA"/>
</dbReference>
<evidence type="ECO:0000313" key="4">
    <source>
        <dbReference type="Proteomes" id="UP000886998"/>
    </source>
</evidence>
<gene>
    <name evidence="3" type="primary">AVEN_90165_1</name>
    <name evidence="3" type="ORF">TNIN_105881</name>
</gene>
<accession>A0A8X7CDI1</accession>
<keyword evidence="1" id="KW-0175">Coiled coil</keyword>
<proteinExistence type="predicted"/>
<feature type="coiled-coil region" evidence="1">
    <location>
        <begin position="716"/>
        <end position="743"/>
    </location>
</feature>
<dbReference type="Proteomes" id="UP000886998">
    <property type="component" value="Unassembled WGS sequence"/>
</dbReference>
<sequence>MEVTTLISEMKDDTDSNDSEVEEHASKVNDESHERGKRKSAFEVRIDEAMKPPSLLNLKSDWLNELNESLDKEPFLLSKPGFVTQCDETAECLNYLLSNEMTTVYASVSQLFNTFRSIFSSNQKMKNKTFELTAQAQTVNKLNAQFKKEIEEKDRTIKRLEDHLEEGKNQKELAEKTKFELDELQKKYAKMEEKTKMKSQDTADSAEEINSLKLQLDATKSKLERLEKESLQFEQTQKDFQDEIKMLKQKLEHISMERHRIQASARSQNEELQQKLNFINSLQEQIENLKLDLEASKNESENLMTEIKHFQTRFQEATHDNALFKKNISARQFHVSVLKAKNDKLEQINREKQIEVSKLEIKLNKMTISKNDLARKVEILEQKVRELQTLTDEQKAQKLVHQHEMEIIMKTESSKDKEIRQIKEDLRKNKFEYNCLIESSKNFAARFRAQENFCWELKKSLEFSRNKANEYQHKIKSLEERISKLSFQVLELSKMKSQLENQVYSLETSNASKHEEIFKLKRELHQEKEDSRFSRNAEYDTKKQLEITKIKLKEVLHFQQAFSESTQQQISRIRNLENQVLKLQKQVSQLRIQNQNVRCTLKQLHTRNKELSNDLESKEKDYRNTSKTLEEKERDLELNKRKFNALAAEKLAIDTKLTEKTKELAIKIENIELLAQEISQIKTDVTQKETEIRFCKTEIRELRRVQTITKKQVQENEYLKNEIAQLNKLLESVRLKSKATEEEIQRPNNMHR</sequence>
<dbReference type="AlphaFoldDB" id="A0A8X7CDI1"/>
<organism evidence="3 4">
    <name type="scientific">Trichonephila inaurata madagascariensis</name>
    <dbReference type="NCBI Taxonomy" id="2747483"/>
    <lineage>
        <taxon>Eukaryota</taxon>
        <taxon>Metazoa</taxon>
        <taxon>Ecdysozoa</taxon>
        <taxon>Arthropoda</taxon>
        <taxon>Chelicerata</taxon>
        <taxon>Arachnida</taxon>
        <taxon>Araneae</taxon>
        <taxon>Araneomorphae</taxon>
        <taxon>Entelegynae</taxon>
        <taxon>Araneoidea</taxon>
        <taxon>Nephilidae</taxon>
        <taxon>Trichonephila</taxon>
        <taxon>Trichonephila inaurata</taxon>
    </lineage>
</organism>
<feature type="coiled-coil region" evidence="1">
    <location>
        <begin position="566"/>
        <end position="691"/>
    </location>
</feature>
<reference evidence="3" key="1">
    <citation type="submission" date="2020-08" db="EMBL/GenBank/DDBJ databases">
        <title>Multicomponent nature underlies the extraordinary mechanical properties of spider dragline silk.</title>
        <authorList>
            <person name="Kono N."/>
            <person name="Nakamura H."/>
            <person name="Mori M."/>
            <person name="Yoshida Y."/>
            <person name="Ohtoshi R."/>
            <person name="Malay A.D."/>
            <person name="Moran D.A.P."/>
            <person name="Tomita M."/>
            <person name="Numata K."/>
            <person name="Arakawa K."/>
        </authorList>
    </citation>
    <scope>NUCLEOTIDE SEQUENCE</scope>
</reference>